<protein>
    <submittedName>
        <fullName evidence="1">54K polar flagellar sheath A domain protein</fullName>
    </submittedName>
</protein>
<evidence type="ECO:0000313" key="2">
    <source>
        <dbReference type="Proteomes" id="UP000008367"/>
    </source>
</evidence>
<proteinExistence type="predicted"/>
<gene>
    <name evidence="1" type="ORF">VCHENC02_5076B</name>
</gene>
<organism evidence="1 2">
    <name type="scientific">Vibrio harveyi</name>
    <name type="common">Beneckea harveyi</name>
    <dbReference type="NCBI Taxonomy" id="669"/>
    <lineage>
        <taxon>Bacteria</taxon>
        <taxon>Pseudomonadati</taxon>
        <taxon>Pseudomonadota</taxon>
        <taxon>Gammaproteobacteria</taxon>
        <taxon>Vibrionales</taxon>
        <taxon>Vibrionaceae</taxon>
        <taxon>Vibrio</taxon>
    </lineage>
</organism>
<evidence type="ECO:0000313" key="1">
    <source>
        <dbReference type="EMBL" id="EKM29083.1"/>
    </source>
</evidence>
<dbReference type="AlphaFoldDB" id="A0A454CRQ8"/>
<keyword evidence="1" id="KW-0282">Flagellum</keyword>
<dbReference type="Proteomes" id="UP000008367">
    <property type="component" value="Unassembled WGS sequence"/>
</dbReference>
<accession>A0A454CRQ8</accession>
<keyword evidence="1" id="KW-0966">Cell projection</keyword>
<keyword evidence="1" id="KW-0969">Cilium</keyword>
<feature type="non-terminal residue" evidence="1">
    <location>
        <position position="1"/>
    </location>
</feature>
<name>A0A454CRQ8_VIBHA</name>
<reference evidence="1 2" key="1">
    <citation type="submission" date="2012-10" db="EMBL/GenBank/DDBJ databases">
        <title>Genome sequence of Vibrio Cholerae HENC-02.</title>
        <authorList>
            <person name="Eppinger M."/>
            <person name="Hasan N.A."/>
            <person name="Sengamalay N."/>
            <person name="Hine E."/>
            <person name="Su Q."/>
            <person name="Daugherty S.C."/>
            <person name="Young S."/>
            <person name="Sadzewicz L."/>
            <person name="Tallon L."/>
            <person name="Cebula T.A."/>
            <person name="Ravel J."/>
            <person name="Colwell R.R."/>
        </authorList>
    </citation>
    <scope>NUCLEOTIDE SEQUENCE [LARGE SCALE GENOMIC DNA]</scope>
    <source>
        <strain evidence="1 2">HENC-02</strain>
    </source>
</reference>
<sequence>LCQRRSSTTRLNLKRKLGLTVLQLKNRSMVGQLR</sequence>
<comment type="caution">
    <text evidence="1">The sequence shown here is derived from an EMBL/GenBank/DDBJ whole genome shotgun (WGS) entry which is preliminary data.</text>
</comment>
<dbReference type="EMBL" id="AJSR01002245">
    <property type="protein sequence ID" value="EKM29083.1"/>
    <property type="molecule type" value="Genomic_DNA"/>
</dbReference>